<keyword evidence="6 7" id="KW-0472">Membrane</keyword>
<evidence type="ECO:0000256" key="5">
    <source>
        <dbReference type="ARBA" id="ARBA00022989"/>
    </source>
</evidence>
<evidence type="ECO:0000256" key="4">
    <source>
        <dbReference type="ARBA" id="ARBA00022692"/>
    </source>
</evidence>
<sequence>MVLTLVCACQFMVILDASIVNVALPSLDRELGYTDTGLAWVVNGYLLTFAGFMLLGGRAADLFGHRRLLVAGLLVFSAASLVAGLATGPGTLVAARVAQGVGAAMLAPATLVVINTCFTEPRARVRAFGAWSAAGGVGGMAGAVAGGALTTGLSWRWVFLINVPIGALLIVMAVMSLAATRARRREPLDIAGALTGTAGLGALIYGIMRSAEHAWTSAQVVWPVTAGLLLLGAFVAVEARFAARPMLPPRLFRLRGVAVGGGMLLLFGGIAIAMWYFTALFLQNVLGYSALQAGLGQAPAAVAFLLVARWSATLLPRTGGRPPVLAGGAFFLAGFGWLAQAQAGSGYVTGLLGPTLLIAVGIGLTFPTLMAAATEGVPEGDEGIVGGVANTANQLGGSLGLAVLATVAGARTGGNSSAEAIASGYSLVFLVAAGLGVAVGAAGLLLPRPGR</sequence>
<feature type="domain" description="Major facilitator superfamily (MFS) profile" evidence="8">
    <location>
        <begin position="2"/>
        <end position="451"/>
    </location>
</feature>
<dbReference type="InterPro" id="IPR020846">
    <property type="entry name" value="MFS_dom"/>
</dbReference>
<dbReference type="Gene3D" id="1.20.1720.10">
    <property type="entry name" value="Multidrug resistance protein D"/>
    <property type="match status" value="1"/>
</dbReference>
<dbReference type="CDD" id="cd17321">
    <property type="entry name" value="MFS_MMR_MDR_like"/>
    <property type="match status" value="1"/>
</dbReference>
<feature type="transmembrane region" description="Helical" evidence="7">
    <location>
        <begin position="155"/>
        <end position="178"/>
    </location>
</feature>
<evidence type="ECO:0000313" key="10">
    <source>
        <dbReference type="Proteomes" id="UP001501578"/>
    </source>
</evidence>
<feature type="transmembrane region" description="Helical" evidence="7">
    <location>
        <begin position="220"/>
        <end position="242"/>
    </location>
</feature>
<dbReference type="PRINTS" id="PR01036">
    <property type="entry name" value="TCRTETB"/>
</dbReference>
<dbReference type="PROSITE" id="PS50850">
    <property type="entry name" value="MFS"/>
    <property type="match status" value="1"/>
</dbReference>
<feature type="transmembrane region" description="Helical" evidence="7">
    <location>
        <begin position="38"/>
        <end position="56"/>
    </location>
</feature>
<keyword evidence="4 7" id="KW-0812">Transmembrane</keyword>
<dbReference type="Gene3D" id="1.20.1250.20">
    <property type="entry name" value="MFS general substrate transporter like domains"/>
    <property type="match status" value="1"/>
</dbReference>
<comment type="subcellular location">
    <subcellularLocation>
        <location evidence="1">Cell membrane</location>
        <topology evidence="1">Multi-pass membrane protein</topology>
    </subcellularLocation>
</comment>
<evidence type="ECO:0000256" key="7">
    <source>
        <dbReference type="SAM" id="Phobius"/>
    </source>
</evidence>
<dbReference type="Proteomes" id="UP001501578">
    <property type="component" value="Unassembled WGS sequence"/>
</dbReference>
<dbReference type="SUPFAM" id="SSF103473">
    <property type="entry name" value="MFS general substrate transporter"/>
    <property type="match status" value="1"/>
</dbReference>
<feature type="transmembrane region" description="Helical" evidence="7">
    <location>
        <begin position="384"/>
        <end position="405"/>
    </location>
</feature>
<proteinExistence type="predicted"/>
<gene>
    <name evidence="9" type="ORF">GCM10009560_43710</name>
</gene>
<comment type="caution">
    <text evidence="9">The sequence shown here is derived from an EMBL/GenBank/DDBJ whole genome shotgun (WGS) entry which is preliminary data.</text>
</comment>
<feature type="transmembrane region" description="Helical" evidence="7">
    <location>
        <begin position="130"/>
        <end position="149"/>
    </location>
</feature>
<dbReference type="PANTHER" id="PTHR42718:SF46">
    <property type="entry name" value="BLR6921 PROTEIN"/>
    <property type="match status" value="1"/>
</dbReference>
<dbReference type="PANTHER" id="PTHR42718">
    <property type="entry name" value="MAJOR FACILITATOR SUPERFAMILY MULTIDRUG TRANSPORTER MFSC"/>
    <property type="match status" value="1"/>
</dbReference>
<reference evidence="10" key="1">
    <citation type="journal article" date="2019" name="Int. J. Syst. Evol. Microbiol.">
        <title>The Global Catalogue of Microorganisms (GCM) 10K type strain sequencing project: providing services to taxonomists for standard genome sequencing and annotation.</title>
        <authorList>
            <consortium name="The Broad Institute Genomics Platform"/>
            <consortium name="The Broad Institute Genome Sequencing Center for Infectious Disease"/>
            <person name="Wu L."/>
            <person name="Ma J."/>
        </authorList>
    </citation>
    <scope>NUCLEOTIDE SEQUENCE [LARGE SCALE GENOMIC DNA]</scope>
    <source>
        <strain evidence="10">JCM 11136</strain>
    </source>
</reference>
<dbReference type="Pfam" id="PF07690">
    <property type="entry name" value="MFS_1"/>
    <property type="match status" value="1"/>
</dbReference>
<keyword evidence="3" id="KW-1003">Cell membrane</keyword>
<accession>A0ABP4AGF2</accession>
<keyword evidence="5 7" id="KW-1133">Transmembrane helix</keyword>
<feature type="transmembrane region" description="Helical" evidence="7">
    <location>
        <begin position="254"/>
        <end position="277"/>
    </location>
</feature>
<dbReference type="EMBL" id="BAAAHQ010000023">
    <property type="protein sequence ID" value="GAA0935559.1"/>
    <property type="molecule type" value="Genomic_DNA"/>
</dbReference>
<name>A0ABP4AGF2_9ACTN</name>
<feature type="transmembrane region" description="Helical" evidence="7">
    <location>
        <begin position="425"/>
        <end position="446"/>
    </location>
</feature>
<keyword evidence="2" id="KW-0813">Transport</keyword>
<evidence type="ECO:0000256" key="6">
    <source>
        <dbReference type="ARBA" id="ARBA00023136"/>
    </source>
</evidence>
<keyword evidence="10" id="KW-1185">Reference proteome</keyword>
<dbReference type="InterPro" id="IPR011701">
    <property type="entry name" value="MFS"/>
</dbReference>
<feature type="transmembrane region" description="Helical" evidence="7">
    <location>
        <begin position="289"/>
        <end position="310"/>
    </location>
</feature>
<protein>
    <submittedName>
        <fullName evidence="9">MFS transporter</fullName>
    </submittedName>
</protein>
<evidence type="ECO:0000259" key="8">
    <source>
        <dbReference type="PROSITE" id="PS50850"/>
    </source>
</evidence>
<dbReference type="InterPro" id="IPR036259">
    <property type="entry name" value="MFS_trans_sf"/>
</dbReference>
<feature type="transmembrane region" description="Helical" evidence="7">
    <location>
        <begin position="190"/>
        <end position="208"/>
    </location>
</feature>
<feature type="transmembrane region" description="Helical" evidence="7">
    <location>
        <begin position="351"/>
        <end position="372"/>
    </location>
</feature>
<evidence type="ECO:0000256" key="2">
    <source>
        <dbReference type="ARBA" id="ARBA00022448"/>
    </source>
</evidence>
<organism evidence="9 10">
    <name type="scientific">Nonomuraea longicatena</name>
    <dbReference type="NCBI Taxonomy" id="83682"/>
    <lineage>
        <taxon>Bacteria</taxon>
        <taxon>Bacillati</taxon>
        <taxon>Actinomycetota</taxon>
        <taxon>Actinomycetes</taxon>
        <taxon>Streptosporangiales</taxon>
        <taxon>Streptosporangiaceae</taxon>
        <taxon>Nonomuraea</taxon>
    </lineage>
</organism>
<feature type="transmembrane region" description="Helical" evidence="7">
    <location>
        <begin position="98"/>
        <end position="118"/>
    </location>
</feature>
<feature type="transmembrane region" description="Helical" evidence="7">
    <location>
        <begin position="322"/>
        <end position="339"/>
    </location>
</feature>
<feature type="transmembrane region" description="Helical" evidence="7">
    <location>
        <begin position="68"/>
        <end position="86"/>
    </location>
</feature>
<evidence type="ECO:0000256" key="1">
    <source>
        <dbReference type="ARBA" id="ARBA00004651"/>
    </source>
</evidence>
<evidence type="ECO:0000313" key="9">
    <source>
        <dbReference type="EMBL" id="GAA0935559.1"/>
    </source>
</evidence>
<evidence type="ECO:0000256" key="3">
    <source>
        <dbReference type="ARBA" id="ARBA00022475"/>
    </source>
</evidence>